<dbReference type="CDD" id="cd04216">
    <property type="entry name" value="Phytocyanin"/>
    <property type="match status" value="1"/>
</dbReference>
<dbReference type="STRING" id="4577.A0A1D6HT08"/>
<dbReference type="PANTHER" id="PTHR33021">
    <property type="entry name" value="BLUE COPPER PROTEIN"/>
    <property type="match status" value="1"/>
</dbReference>
<evidence type="ECO:0000256" key="9">
    <source>
        <dbReference type="ARBA" id="ARBA00023136"/>
    </source>
</evidence>
<sequence>MAPSSKKVVLVIVVVVTVAAVLTAPGPALAADLLVGDSQGWRLNVDYDEWADGKDFIVGDTLVFKYAKGQHTVVQATAASFAACSQSNSLGTWASGDDRVPLNTSGQWWFFCGVAGHCEQGMKFGVTVLPVVKLSSSSSSAPPALIAHGGGAAAGLAAAAVAAAAALLF</sequence>
<evidence type="ECO:0000256" key="1">
    <source>
        <dbReference type="ARBA" id="ARBA00004479"/>
    </source>
</evidence>
<comment type="subcellular location">
    <subcellularLocation>
        <location evidence="1">Membrane</location>
        <topology evidence="1">Single-pass type I membrane protein</topology>
    </subcellularLocation>
</comment>
<dbReference type="SMR" id="A0A1D6HT08"/>
<dbReference type="InterPro" id="IPR039391">
    <property type="entry name" value="Phytocyanin-like"/>
</dbReference>
<evidence type="ECO:0000256" key="5">
    <source>
        <dbReference type="ARBA" id="ARBA00022729"/>
    </source>
</evidence>
<dbReference type="EnsemblPlants" id="Zm00001eb300850_T001">
    <property type="protein sequence ID" value="Zm00001eb300850_P001"/>
    <property type="gene ID" value="Zm00001eb300850"/>
</dbReference>
<evidence type="ECO:0000256" key="7">
    <source>
        <dbReference type="ARBA" id="ARBA00022989"/>
    </source>
</evidence>
<evidence type="ECO:0000256" key="13">
    <source>
        <dbReference type="SAM" id="SignalP"/>
    </source>
</evidence>
<dbReference type="Pfam" id="PF02298">
    <property type="entry name" value="Cu_bind_like"/>
    <property type="match status" value="1"/>
</dbReference>
<dbReference type="GO" id="GO:0009610">
    <property type="term" value="P:response to symbiotic fungus"/>
    <property type="evidence" value="ECO:0007669"/>
    <property type="project" value="UniProtKB-ARBA"/>
</dbReference>
<feature type="signal peptide" evidence="13">
    <location>
        <begin position="1"/>
        <end position="30"/>
    </location>
</feature>
<reference evidence="16" key="2">
    <citation type="submission" date="2019-07" db="EMBL/GenBank/DDBJ databases">
        <authorList>
            <person name="Seetharam A."/>
            <person name="Woodhouse M."/>
            <person name="Cannon E."/>
        </authorList>
    </citation>
    <scope>NUCLEOTIDE SEQUENCE [LARGE SCALE GENOMIC DNA]</scope>
    <source>
        <strain evidence="16">cv. B73</strain>
    </source>
</reference>
<dbReference type="AlphaFoldDB" id="A0A1D6HT08"/>
<evidence type="ECO:0000256" key="10">
    <source>
        <dbReference type="ARBA" id="ARBA00023157"/>
    </source>
</evidence>
<keyword evidence="2" id="KW-0813">Transport</keyword>
<dbReference type="FunFam" id="2.60.40.420:FF:000067">
    <property type="entry name" value="Cupredoxin superfamily protein"/>
    <property type="match status" value="1"/>
</dbReference>
<dbReference type="Gramene" id="Zm00001eb300850_T001">
    <property type="protein sequence ID" value="Zm00001eb300850_P001"/>
    <property type="gene ID" value="Zm00001eb300850"/>
</dbReference>
<evidence type="ECO:0000313" key="16">
    <source>
        <dbReference type="EnsemblPlants" id="Zm00001eb300850_P001"/>
    </source>
</evidence>
<dbReference type="GO" id="GO:0046872">
    <property type="term" value="F:metal ion binding"/>
    <property type="evidence" value="ECO:0007669"/>
    <property type="project" value="UniProtKB-KW"/>
</dbReference>
<dbReference type="OMA" id="MASSKIC"/>
<accession>A0A1D6HT08</accession>
<dbReference type="GO" id="GO:0009055">
    <property type="term" value="F:electron transfer activity"/>
    <property type="evidence" value="ECO:0007669"/>
    <property type="project" value="InterPro"/>
</dbReference>
<keyword evidence="8" id="KW-0186">Copper</keyword>
<protein>
    <submittedName>
        <fullName evidence="15">Cupredoxin superfamily protein</fullName>
    </submittedName>
</protein>
<evidence type="ECO:0000256" key="3">
    <source>
        <dbReference type="ARBA" id="ARBA00022692"/>
    </source>
</evidence>
<evidence type="ECO:0000256" key="4">
    <source>
        <dbReference type="ARBA" id="ARBA00022723"/>
    </source>
</evidence>
<organism evidence="15">
    <name type="scientific">Zea mays</name>
    <name type="common">Maize</name>
    <dbReference type="NCBI Taxonomy" id="4577"/>
    <lineage>
        <taxon>Eukaryota</taxon>
        <taxon>Viridiplantae</taxon>
        <taxon>Streptophyta</taxon>
        <taxon>Embryophyta</taxon>
        <taxon>Tracheophyta</taxon>
        <taxon>Spermatophyta</taxon>
        <taxon>Magnoliopsida</taxon>
        <taxon>Liliopsida</taxon>
        <taxon>Poales</taxon>
        <taxon>Poaceae</taxon>
        <taxon>PACMAD clade</taxon>
        <taxon>Panicoideae</taxon>
        <taxon>Andropogonodae</taxon>
        <taxon>Andropogoneae</taxon>
        <taxon>Tripsacinae</taxon>
        <taxon>Zea</taxon>
    </lineage>
</organism>
<name>A0A1D6HT08_MAIZE</name>
<keyword evidence="11" id="KW-0325">Glycoprotein</keyword>
<dbReference type="Proteomes" id="UP000007305">
    <property type="component" value="Chromosome 7"/>
</dbReference>
<evidence type="ECO:0000259" key="14">
    <source>
        <dbReference type="PROSITE" id="PS51485"/>
    </source>
</evidence>
<keyword evidence="17" id="KW-1185">Reference proteome</keyword>
<evidence type="ECO:0000313" key="15">
    <source>
        <dbReference type="EMBL" id="ONM51529.1"/>
    </source>
</evidence>
<dbReference type="PROSITE" id="PS51485">
    <property type="entry name" value="PHYTOCYANIN"/>
    <property type="match status" value="1"/>
</dbReference>
<proteinExistence type="predicted"/>
<dbReference type="EMBL" id="CM007650">
    <property type="protein sequence ID" value="ONM51529.1"/>
    <property type="molecule type" value="Genomic_DNA"/>
</dbReference>
<feature type="chain" id="PRO_5010805012" evidence="13">
    <location>
        <begin position="31"/>
        <end position="169"/>
    </location>
</feature>
<evidence type="ECO:0000256" key="6">
    <source>
        <dbReference type="ARBA" id="ARBA00022982"/>
    </source>
</evidence>
<dbReference type="GO" id="GO:0005886">
    <property type="term" value="C:plasma membrane"/>
    <property type="evidence" value="ECO:0000318"/>
    <property type="project" value="GO_Central"/>
</dbReference>
<feature type="domain" description="Phytocyanin" evidence="14">
    <location>
        <begin position="31"/>
        <end position="130"/>
    </location>
</feature>
<evidence type="ECO:0000256" key="12">
    <source>
        <dbReference type="SAM" id="Phobius"/>
    </source>
</evidence>
<dbReference type="Gene3D" id="2.60.40.420">
    <property type="entry name" value="Cupredoxins - blue copper proteins"/>
    <property type="match status" value="1"/>
</dbReference>
<dbReference type="PANTHER" id="PTHR33021:SF218">
    <property type="entry name" value="CUPREDOXIN SUPERFAMILY PROTEIN"/>
    <property type="match status" value="1"/>
</dbReference>
<evidence type="ECO:0000313" key="17">
    <source>
        <dbReference type="Proteomes" id="UP000007305"/>
    </source>
</evidence>
<keyword evidence="10" id="KW-1015">Disulfide bond</keyword>
<evidence type="ECO:0000256" key="8">
    <source>
        <dbReference type="ARBA" id="ARBA00023008"/>
    </source>
</evidence>
<keyword evidence="5 13" id="KW-0732">Signal</keyword>
<keyword evidence="4" id="KW-0479">Metal-binding</keyword>
<evidence type="ECO:0000256" key="2">
    <source>
        <dbReference type="ARBA" id="ARBA00022448"/>
    </source>
</evidence>
<keyword evidence="7 12" id="KW-1133">Transmembrane helix</keyword>
<reference evidence="15 17" key="1">
    <citation type="submission" date="2015-12" db="EMBL/GenBank/DDBJ databases">
        <title>Update maize B73 reference genome by single molecule sequencing technologies.</title>
        <authorList>
            <consortium name="Maize Genome Sequencing Project"/>
            <person name="Ware D."/>
        </authorList>
    </citation>
    <scope>NUCLEOTIDE SEQUENCE [LARGE SCALE GENOMIC DNA]</scope>
    <source>
        <strain evidence="17">cv. B73</strain>
        <tissue evidence="15">Seedling</tissue>
    </source>
</reference>
<gene>
    <name evidence="15" type="ORF">ZEAMMB73_Zm00001d018880</name>
</gene>
<keyword evidence="6" id="KW-0249">Electron transport</keyword>
<dbReference type="InterPro" id="IPR003245">
    <property type="entry name" value="Phytocyanin_dom"/>
</dbReference>
<dbReference type="InterPro" id="IPR008972">
    <property type="entry name" value="Cupredoxin"/>
</dbReference>
<reference evidence="16" key="3">
    <citation type="submission" date="2021-05" db="UniProtKB">
        <authorList>
            <consortium name="EnsemblPlants"/>
        </authorList>
    </citation>
    <scope>IDENTIFICATION</scope>
    <source>
        <strain evidence="16">cv. B73</strain>
    </source>
</reference>
<evidence type="ECO:0000256" key="11">
    <source>
        <dbReference type="ARBA" id="ARBA00023180"/>
    </source>
</evidence>
<keyword evidence="9 12" id="KW-0472">Membrane</keyword>
<keyword evidence="3 12" id="KW-0812">Transmembrane</keyword>
<feature type="transmembrane region" description="Helical" evidence="12">
    <location>
        <begin position="145"/>
        <end position="168"/>
    </location>
</feature>
<dbReference type="SUPFAM" id="SSF49503">
    <property type="entry name" value="Cupredoxins"/>
    <property type="match status" value="1"/>
</dbReference>